<dbReference type="InterPro" id="IPR001138">
    <property type="entry name" value="Zn2Cys6_DnaBD"/>
</dbReference>
<evidence type="ECO:0000259" key="7">
    <source>
        <dbReference type="PROSITE" id="PS50048"/>
    </source>
</evidence>
<feature type="compositionally biased region" description="Polar residues" evidence="6">
    <location>
        <begin position="868"/>
        <end position="877"/>
    </location>
</feature>
<comment type="subcellular location">
    <subcellularLocation>
        <location evidence="1">Nucleus</location>
    </subcellularLocation>
</comment>
<evidence type="ECO:0000256" key="5">
    <source>
        <dbReference type="ARBA" id="ARBA00023242"/>
    </source>
</evidence>
<dbReference type="CDD" id="cd12148">
    <property type="entry name" value="fungal_TF_MHR"/>
    <property type="match status" value="1"/>
</dbReference>
<evidence type="ECO:0000256" key="3">
    <source>
        <dbReference type="ARBA" id="ARBA00023015"/>
    </source>
</evidence>
<dbReference type="PROSITE" id="PS50048">
    <property type="entry name" value="ZN2_CY6_FUNGAL_2"/>
    <property type="match status" value="1"/>
</dbReference>
<protein>
    <submittedName>
        <fullName evidence="8">Transcriptional regulator family: Fungal Specific TF</fullName>
    </submittedName>
</protein>
<keyword evidence="9" id="KW-1185">Reference proteome</keyword>
<dbReference type="SUPFAM" id="SSF57701">
    <property type="entry name" value="Zn2/Cys6 DNA-binding domain"/>
    <property type="match status" value="1"/>
</dbReference>
<feature type="region of interest" description="Disordered" evidence="6">
    <location>
        <begin position="16"/>
        <end position="64"/>
    </location>
</feature>
<dbReference type="PANTHER" id="PTHR47338">
    <property type="entry name" value="ZN(II)2CYS6 TRANSCRIPTION FACTOR (EUROFUNG)-RELATED"/>
    <property type="match status" value="1"/>
</dbReference>
<proteinExistence type="predicted"/>
<dbReference type="PANTHER" id="PTHR47338:SF7">
    <property type="entry name" value="ZN(II)2CYS6 TRANSCRIPTION FACTOR (EUROFUNG)"/>
    <property type="match status" value="1"/>
</dbReference>
<organism evidence="8 9">
    <name type="scientific">Purpureocillium lilacinum</name>
    <name type="common">Paecilomyces lilacinus</name>
    <dbReference type="NCBI Taxonomy" id="33203"/>
    <lineage>
        <taxon>Eukaryota</taxon>
        <taxon>Fungi</taxon>
        <taxon>Dikarya</taxon>
        <taxon>Ascomycota</taxon>
        <taxon>Pezizomycotina</taxon>
        <taxon>Sordariomycetes</taxon>
        <taxon>Hypocreomycetidae</taxon>
        <taxon>Hypocreales</taxon>
        <taxon>Ophiocordycipitaceae</taxon>
        <taxon>Purpureocillium</taxon>
    </lineage>
</organism>
<feature type="region of interest" description="Disordered" evidence="6">
    <location>
        <begin position="838"/>
        <end position="877"/>
    </location>
</feature>
<accession>A0ABR0BN00</accession>
<dbReference type="SMART" id="SM00066">
    <property type="entry name" value="GAL4"/>
    <property type="match status" value="2"/>
</dbReference>
<feature type="region of interest" description="Disordered" evidence="6">
    <location>
        <begin position="243"/>
        <end position="317"/>
    </location>
</feature>
<dbReference type="InterPro" id="IPR036864">
    <property type="entry name" value="Zn2-C6_fun-type_DNA-bd_sf"/>
</dbReference>
<evidence type="ECO:0000313" key="8">
    <source>
        <dbReference type="EMBL" id="KAK4084687.1"/>
    </source>
</evidence>
<evidence type="ECO:0000256" key="1">
    <source>
        <dbReference type="ARBA" id="ARBA00004123"/>
    </source>
</evidence>
<name>A0ABR0BN00_PURLI</name>
<evidence type="ECO:0000256" key="6">
    <source>
        <dbReference type="SAM" id="MobiDB-lite"/>
    </source>
</evidence>
<keyword evidence="2" id="KW-0479">Metal-binding</keyword>
<feature type="domain" description="Zn(2)-C6 fungal-type" evidence="7">
    <location>
        <begin position="204"/>
        <end position="234"/>
    </location>
</feature>
<evidence type="ECO:0000313" key="9">
    <source>
        <dbReference type="Proteomes" id="UP001287286"/>
    </source>
</evidence>
<feature type="compositionally biased region" description="Low complexity" evidence="6">
    <location>
        <begin position="285"/>
        <end position="306"/>
    </location>
</feature>
<dbReference type="EMBL" id="JAWRVI010000051">
    <property type="protein sequence ID" value="KAK4084687.1"/>
    <property type="molecule type" value="Genomic_DNA"/>
</dbReference>
<dbReference type="InterPro" id="IPR050815">
    <property type="entry name" value="TF_fung"/>
</dbReference>
<keyword evidence="5" id="KW-0539">Nucleus</keyword>
<dbReference type="SMART" id="SM00906">
    <property type="entry name" value="Fungal_trans"/>
    <property type="match status" value="1"/>
</dbReference>
<comment type="caution">
    <text evidence="8">The sequence shown here is derived from an EMBL/GenBank/DDBJ whole genome shotgun (WGS) entry which is preliminary data.</text>
</comment>
<evidence type="ECO:0000256" key="2">
    <source>
        <dbReference type="ARBA" id="ARBA00022723"/>
    </source>
</evidence>
<gene>
    <name evidence="8" type="ORF">Purlil1_10272</name>
</gene>
<keyword evidence="4" id="KW-0804">Transcription</keyword>
<dbReference type="PROSITE" id="PS00463">
    <property type="entry name" value="ZN2_CY6_FUNGAL_1"/>
    <property type="match status" value="1"/>
</dbReference>
<keyword evidence="3" id="KW-0805">Transcription regulation</keyword>
<sequence length="973" mass="105161">MGTQKRAEWVRVGGGGMFQGQEIPQPDPPPPFSAGTSGCRHLQRKRRDVDPQKAGTGGEHVTGAVGSVNQPIPFCLAPAAPRARRTAAAGLALTPQQRVVGRWRAGFRGPRDRERDSADALIIGPGGEGPKRVDHRARTRGVVKCDGRPNGCRNCERLQLECVGDDGAPLILDGGGGSGGSGKGDGSKGVAGVGALRKIRTYRSCQSCRLSKTKCNGDRPRCARCVAKGAECVYDGGSAPRWTRSLKRGGSVDVKAERRDDGAESSPPGDHGSSATTADGRGEGSEAASSSRASAEARAGEGTSSIGVGGSASAGGDVTPSHPLSWLLSPELPTGRSLRRVVEQYFANVHPLRCFAFVHKPSFMRQLDRGFASDDESALLHIICAHGAKFLLLGSGAGDLTPPPPPVGLRGAGNQWARRAEFLLLANFGKISVQRLMTAILLHDFHFRLGEYGQALMISGLAVRMAHALKINAEYNADVLCADERDAAAPSVASRESRRRLMWACYVLDAWAGSGVDQLTLLRESDIKIQLPCNERNFGLRIPSVTETLGVGHVLQFLPPAIVPRRPAANMGIMAYYIRVVALWKRIVRYVAGHGLGLHADDRPPPWQPDSHFAALDADLHLWRRELPDFVEYSTETIYARLDSNQLGALVLIHCTYHHNYLELYKITMPDLFKLDKPFVFPPEHQEFLQTMQANCYYHAAQIAEILAEAAEHGARLLSDSLLPFFIYDSSRVMLYYVARLLDPSRPDAETKMREAIRAVESNNRVLRLMSTLFPIAQSLSATIERWLAKLQRAVSQDDLVSSLQSEHRLEAHRSELLSGARESSEFILPPLHSLARTGGVGGSVTPDKRTPGLSSGGGTGSVPDSPAWSTVNPNAANASWDGTSAAAHQLVGLSTQAAQASGLQHERPVLLQQQQQGPPVKRQGSQPMCEALDLDDLQNFLSWDMYGIMEMGGGVFNDDMDDSVSQSWTGAI</sequence>
<dbReference type="CDD" id="cd00067">
    <property type="entry name" value="GAL4"/>
    <property type="match status" value="2"/>
</dbReference>
<reference evidence="8 9" key="1">
    <citation type="journal article" date="2024" name="Microbiol. Resour. Announc.">
        <title>Genome annotations for the ascomycete fungi Trichoderma harzianum, Trichoderma aggressivum, and Purpureocillium lilacinum.</title>
        <authorList>
            <person name="Beijen E.P.W."/>
            <person name="Ohm R.A."/>
        </authorList>
    </citation>
    <scope>NUCLEOTIDE SEQUENCE [LARGE SCALE GENOMIC DNA]</scope>
    <source>
        <strain evidence="8 9">CBS 150709</strain>
    </source>
</reference>
<dbReference type="InterPro" id="IPR007219">
    <property type="entry name" value="XnlR_reg_dom"/>
</dbReference>
<dbReference type="Pfam" id="PF04082">
    <property type="entry name" value="Fungal_trans"/>
    <property type="match status" value="1"/>
</dbReference>
<dbReference type="Gene3D" id="4.10.240.10">
    <property type="entry name" value="Zn(2)-C6 fungal-type DNA-binding domain"/>
    <property type="match status" value="1"/>
</dbReference>
<dbReference type="Proteomes" id="UP001287286">
    <property type="component" value="Unassembled WGS sequence"/>
</dbReference>
<dbReference type="Pfam" id="PF00172">
    <property type="entry name" value="Zn_clus"/>
    <property type="match status" value="1"/>
</dbReference>
<evidence type="ECO:0000256" key="4">
    <source>
        <dbReference type="ARBA" id="ARBA00023163"/>
    </source>
</evidence>